<dbReference type="Proteomes" id="UP000244336">
    <property type="component" value="Chromosome 5"/>
</dbReference>
<dbReference type="Gramene" id="PUZ55707">
    <property type="protein sequence ID" value="PUZ55707"/>
    <property type="gene ID" value="GQ55_5G233600"/>
</dbReference>
<feature type="region of interest" description="Disordered" evidence="1">
    <location>
        <begin position="17"/>
        <end position="36"/>
    </location>
</feature>
<protein>
    <submittedName>
        <fullName evidence="2">Uncharacterized protein</fullName>
    </submittedName>
</protein>
<accession>A0A2T7DJG5</accession>
<evidence type="ECO:0000313" key="3">
    <source>
        <dbReference type="Proteomes" id="UP000244336"/>
    </source>
</evidence>
<reference evidence="2 3" key="1">
    <citation type="submission" date="2018-04" db="EMBL/GenBank/DDBJ databases">
        <title>WGS assembly of Panicum hallii var. hallii HAL2.</title>
        <authorList>
            <person name="Lovell J."/>
            <person name="Jenkins J."/>
            <person name="Lowry D."/>
            <person name="Mamidi S."/>
            <person name="Sreedasyam A."/>
            <person name="Weng X."/>
            <person name="Barry K."/>
            <person name="Bonette J."/>
            <person name="Campitelli B."/>
            <person name="Daum C."/>
            <person name="Gordon S."/>
            <person name="Gould B."/>
            <person name="Lipzen A."/>
            <person name="MacQueen A."/>
            <person name="Palacio-Mejia J."/>
            <person name="Plott C."/>
            <person name="Shakirov E."/>
            <person name="Shu S."/>
            <person name="Yoshinaga Y."/>
            <person name="Zane M."/>
            <person name="Rokhsar D."/>
            <person name="Grimwood J."/>
            <person name="Schmutz J."/>
            <person name="Juenger T."/>
        </authorList>
    </citation>
    <scope>NUCLEOTIDE SEQUENCE [LARGE SCALE GENOMIC DNA]</scope>
    <source>
        <strain evidence="3">cv. HAL2</strain>
        <strain evidence="2">HAL2</strain>
    </source>
</reference>
<dbReference type="Gramene" id="PUZ55708">
    <property type="protein sequence ID" value="PUZ55708"/>
    <property type="gene ID" value="GQ55_5G233600"/>
</dbReference>
<keyword evidence="3" id="KW-1185">Reference proteome</keyword>
<name>A0A2T7DJG5_9POAL</name>
<dbReference type="EMBL" id="CM009753">
    <property type="protein sequence ID" value="PUZ55706.1"/>
    <property type="molecule type" value="Genomic_DNA"/>
</dbReference>
<feature type="region of interest" description="Disordered" evidence="1">
    <location>
        <begin position="114"/>
        <end position="144"/>
    </location>
</feature>
<dbReference type="EMBL" id="CM009753">
    <property type="protein sequence ID" value="PUZ55707.1"/>
    <property type="molecule type" value="Genomic_DNA"/>
</dbReference>
<dbReference type="AlphaFoldDB" id="A0A2T7DJG5"/>
<gene>
    <name evidence="2" type="ORF">GQ55_5G233600</name>
</gene>
<feature type="compositionally biased region" description="Polar residues" evidence="1">
    <location>
        <begin position="131"/>
        <end position="144"/>
    </location>
</feature>
<evidence type="ECO:0000313" key="2">
    <source>
        <dbReference type="EMBL" id="PUZ55707.1"/>
    </source>
</evidence>
<dbReference type="Gramene" id="PUZ55706">
    <property type="protein sequence ID" value="PUZ55706"/>
    <property type="gene ID" value="GQ55_5G233600"/>
</dbReference>
<dbReference type="EMBL" id="CM009753">
    <property type="protein sequence ID" value="PUZ55708.1"/>
    <property type="molecule type" value="Genomic_DNA"/>
</dbReference>
<sequence>MTPGGSVEGAALSEFSEVSPPTDFLRPSHATAHGARSQTCERRAMAIHGASPAALRWSSLICALGALAALWCGWRRWSGSGSARAQGLPGTAYSFPSGDMKEFGRLAAAACSRRPGPCRRRRTPSLHERFPSTTASPGSTVMSP</sequence>
<evidence type="ECO:0000256" key="1">
    <source>
        <dbReference type="SAM" id="MobiDB-lite"/>
    </source>
</evidence>
<organism evidence="2 3">
    <name type="scientific">Panicum hallii var. hallii</name>
    <dbReference type="NCBI Taxonomy" id="1504633"/>
    <lineage>
        <taxon>Eukaryota</taxon>
        <taxon>Viridiplantae</taxon>
        <taxon>Streptophyta</taxon>
        <taxon>Embryophyta</taxon>
        <taxon>Tracheophyta</taxon>
        <taxon>Spermatophyta</taxon>
        <taxon>Magnoliopsida</taxon>
        <taxon>Liliopsida</taxon>
        <taxon>Poales</taxon>
        <taxon>Poaceae</taxon>
        <taxon>PACMAD clade</taxon>
        <taxon>Panicoideae</taxon>
        <taxon>Panicodae</taxon>
        <taxon>Paniceae</taxon>
        <taxon>Panicinae</taxon>
        <taxon>Panicum</taxon>
        <taxon>Panicum sect. Panicum</taxon>
    </lineage>
</organism>
<proteinExistence type="predicted"/>
<dbReference type="STRING" id="1504633.A0A2T7DJG5"/>